<dbReference type="Gene3D" id="1.20.5.1200">
    <property type="entry name" value="Alpha-tocopherol transfer"/>
    <property type="match status" value="1"/>
</dbReference>
<dbReference type="InterPro" id="IPR001251">
    <property type="entry name" value="CRAL-TRIO_dom"/>
</dbReference>
<feature type="domain" description="CRAL-TRIO" evidence="1">
    <location>
        <begin position="155"/>
        <end position="269"/>
    </location>
</feature>
<dbReference type="InterPro" id="IPR011074">
    <property type="entry name" value="CRAL/TRIO_N_dom"/>
</dbReference>
<dbReference type="EMBL" id="CAXIEN010000035">
    <property type="protein sequence ID" value="CAL1268611.1"/>
    <property type="molecule type" value="Genomic_DNA"/>
</dbReference>
<dbReference type="InterPro" id="IPR036865">
    <property type="entry name" value="CRAL-TRIO_dom_sf"/>
</dbReference>
<name>A0AAV1ZBW6_9ARAC</name>
<dbReference type="PROSITE" id="PS50191">
    <property type="entry name" value="CRAL_TRIO"/>
    <property type="match status" value="1"/>
</dbReference>
<dbReference type="AlphaFoldDB" id="A0AAV1ZBW6"/>
<dbReference type="Pfam" id="PF00650">
    <property type="entry name" value="CRAL_TRIO"/>
    <property type="match status" value="1"/>
</dbReference>
<protein>
    <recommendedName>
        <fullName evidence="1">CRAL-TRIO domain-containing protein</fullName>
    </recommendedName>
</protein>
<dbReference type="SUPFAM" id="SSF46938">
    <property type="entry name" value="CRAL/TRIO N-terminal domain"/>
    <property type="match status" value="1"/>
</dbReference>
<comment type="caution">
    <text evidence="2">The sequence shown here is derived from an EMBL/GenBank/DDBJ whole genome shotgun (WGS) entry which is preliminary data.</text>
</comment>
<proteinExistence type="predicted"/>
<accession>A0AAV1ZBW6</accession>
<dbReference type="SMART" id="SM01100">
    <property type="entry name" value="CRAL_TRIO_N"/>
    <property type="match status" value="1"/>
</dbReference>
<evidence type="ECO:0000313" key="2">
    <source>
        <dbReference type="EMBL" id="CAL1268611.1"/>
    </source>
</evidence>
<dbReference type="SUPFAM" id="SSF52087">
    <property type="entry name" value="CRAL/TRIO domain"/>
    <property type="match status" value="1"/>
</dbReference>
<dbReference type="SMART" id="SM00516">
    <property type="entry name" value="SEC14"/>
    <property type="match status" value="1"/>
</dbReference>
<dbReference type="Gene3D" id="1.10.8.20">
    <property type="entry name" value="N-terminal domain of phosphatidylinositol transfer protein sec14p"/>
    <property type="match status" value="1"/>
</dbReference>
<organism evidence="2 3">
    <name type="scientific">Larinioides sclopetarius</name>
    <dbReference type="NCBI Taxonomy" id="280406"/>
    <lineage>
        <taxon>Eukaryota</taxon>
        <taxon>Metazoa</taxon>
        <taxon>Ecdysozoa</taxon>
        <taxon>Arthropoda</taxon>
        <taxon>Chelicerata</taxon>
        <taxon>Arachnida</taxon>
        <taxon>Araneae</taxon>
        <taxon>Araneomorphae</taxon>
        <taxon>Entelegynae</taxon>
        <taxon>Araneoidea</taxon>
        <taxon>Araneidae</taxon>
        <taxon>Larinioides</taxon>
    </lineage>
</organism>
<dbReference type="Gene3D" id="3.40.525.10">
    <property type="entry name" value="CRAL-TRIO lipid binding domain"/>
    <property type="match status" value="1"/>
</dbReference>
<dbReference type="PANTHER" id="PTHR10174:SF208">
    <property type="entry name" value="CRAL-TRIO DOMAIN-CONTAINING PROTEIN DDB_G0278031"/>
    <property type="match status" value="1"/>
</dbReference>
<evidence type="ECO:0000313" key="3">
    <source>
        <dbReference type="Proteomes" id="UP001497382"/>
    </source>
</evidence>
<dbReference type="Proteomes" id="UP001497382">
    <property type="component" value="Unassembled WGS sequence"/>
</dbReference>
<dbReference type="GO" id="GO:0016020">
    <property type="term" value="C:membrane"/>
    <property type="evidence" value="ECO:0007669"/>
    <property type="project" value="TreeGrafter"/>
</dbReference>
<keyword evidence="3" id="KW-1185">Reference proteome</keyword>
<dbReference type="PRINTS" id="PR00180">
    <property type="entry name" value="CRETINALDHBP"/>
</dbReference>
<dbReference type="InterPro" id="IPR036273">
    <property type="entry name" value="CRAL/TRIO_N_dom_sf"/>
</dbReference>
<gene>
    <name evidence="2" type="ORF">LARSCL_LOCUS4273</name>
</gene>
<dbReference type="GO" id="GO:1902936">
    <property type="term" value="F:phosphatidylinositol bisphosphate binding"/>
    <property type="evidence" value="ECO:0007669"/>
    <property type="project" value="TreeGrafter"/>
</dbReference>
<sequence>MLEKNPKDMSTEKEVLPFSMGYLPESFQQKSFNKMNDTPQNRIEGLQMIRELMEAEEIFRDLEFDDEYLVMFLRSQSYNVKTAFERLKNFLNMKNSHMFMFTHQKYENLKICFTKNIIKYLPYRCPDGCAVIVINIDNWKPEEFPVIEIKRIAPILSVHALRDPMTQVNGLKAIIDTKSNPLRHLRHCTYQNLYLMYHGTQNCLPATIHEYHLVNPSVLSRFCLSVLRPFISEELKKKIHIHSSPMGLLDFFPSQMIPTCYGGELEDYDMTPWLREAMQPEILDTLCGKPKYS</sequence>
<dbReference type="CDD" id="cd00170">
    <property type="entry name" value="SEC14"/>
    <property type="match status" value="1"/>
</dbReference>
<dbReference type="PANTHER" id="PTHR10174">
    <property type="entry name" value="ALPHA-TOCOPHEROL TRANSFER PROTEIN-RELATED"/>
    <property type="match status" value="1"/>
</dbReference>
<reference evidence="2 3" key="1">
    <citation type="submission" date="2024-04" db="EMBL/GenBank/DDBJ databases">
        <authorList>
            <person name="Rising A."/>
            <person name="Reimegard J."/>
            <person name="Sonavane S."/>
            <person name="Akerstrom W."/>
            <person name="Nylinder S."/>
            <person name="Hedman E."/>
            <person name="Kallberg Y."/>
        </authorList>
    </citation>
    <scope>NUCLEOTIDE SEQUENCE [LARGE SCALE GENOMIC DNA]</scope>
</reference>
<evidence type="ECO:0000259" key="1">
    <source>
        <dbReference type="PROSITE" id="PS50191"/>
    </source>
</evidence>